<dbReference type="Proteomes" id="UP000502508">
    <property type="component" value="Chromosome"/>
</dbReference>
<dbReference type="RefSeq" id="WP_173040814.1">
    <property type="nucleotide sequence ID" value="NZ_AP022870.1"/>
</dbReference>
<evidence type="ECO:0000259" key="14">
    <source>
        <dbReference type="PROSITE" id="PS50975"/>
    </source>
</evidence>
<dbReference type="Pfam" id="PF01071">
    <property type="entry name" value="GARS_A"/>
    <property type="match status" value="1"/>
</dbReference>
<comment type="similarity">
    <text evidence="9 12">Belongs to the GARS family.</text>
</comment>
<evidence type="ECO:0000256" key="10">
    <source>
        <dbReference type="ARBA" id="ARBA00042242"/>
    </source>
</evidence>
<protein>
    <recommendedName>
        <fullName evidence="4 12">Phosphoribosylamine--glycine ligase</fullName>
        <ecNumber evidence="4 12">6.3.4.13</ecNumber>
    </recommendedName>
    <alternativeName>
        <fullName evidence="12">GARS</fullName>
    </alternativeName>
    <alternativeName>
        <fullName evidence="10 12">Glycinamide ribonucleotide synthetase</fullName>
    </alternativeName>
    <alternativeName>
        <fullName evidence="11 12">Phosphoribosylglycinamide synthetase</fullName>
    </alternativeName>
</protein>
<evidence type="ECO:0000256" key="1">
    <source>
        <dbReference type="ARBA" id="ARBA00001936"/>
    </source>
</evidence>
<dbReference type="KEGG" id="pfla:Pflav_071390"/>
<accession>A0A6F8Y3X0</accession>
<dbReference type="InterPro" id="IPR011761">
    <property type="entry name" value="ATP-grasp"/>
</dbReference>
<evidence type="ECO:0000256" key="8">
    <source>
        <dbReference type="ARBA" id="ARBA00022840"/>
    </source>
</evidence>
<dbReference type="GO" id="GO:0004637">
    <property type="term" value="F:phosphoribosylamine-glycine ligase activity"/>
    <property type="evidence" value="ECO:0007669"/>
    <property type="project" value="UniProtKB-UniRule"/>
</dbReference>
<name>A0A6F8Y3X0_9ACTN</name>
<keyword evidence="16" id="KW-1185">Reference proteome</keyword>
<dbReference type="PANTHER" id="PTHR43472">
    <property type="entry name" value="PHOSPHORIBOSYLAMINE--GLYCINE LIGASE"/>
    <property type="match status" value="1"/>
</dbReference>
<dbReference type="SUPFAM" id="SSF52440">
    <property type="entry name" value="PreATP-grasp domain"/>
    <property type="match status" value="1"/>
</dbReference>
<dbReference type="InterPro" id="IPR000115">
    <property type="entry name" value="PRibGlycinamide_synth"/>
</dbReference>
<dbReference type="PROSITE" id="PS50975">
    <property type="entry name" value="ATP_GRASP"/>
    <property type="match status" value="1"/>
</dbReference>
<dbReference type="Gene3D" id="3.30.1490.20">
    <property type="entry name" value="ATP-grasp fold, A domain"/>
    <property type="match status" value="1"/>
</dbReference>
<organism evidence="15 16">
    <name type="scientific">Phytohabitans flavus</name>
    <dbReference type="NCBI Taxonomy" id="1076124"/>
    <lineage>
        <taxon>Bacteria</taxon>
        <taxon>Bacillati</taxon>
        <taxon>Actinomycetota</taxon>
        <taxon>Actinomycetes</taxon>
        <taxon>Micromonosporales</taxon>
        <taxon>Micromonosporaceae</taxon>
    </lineage>
</organism>
<reference evidence="15 16" key="2">
    <citation type="submission" date="2020-03" db="EMBL/GenBank/DDBJ databases">
        <authorList>
            <person name="Ichikawa N."/>
            <person name="Kimura A."/>
            <person name="Kitahashi Y."/>
            <person name="Uohara A."/>
        </authorList>
    </citation>
    <scope>NUCLEOTIDE SEQUENCE [LARGE SCALE GENOMIC DNA]</scope>
    <source>
        <strain evidence="15 16">NBRC 107702</strain>
    </source>
</reference>
<evidence type="ECO:0000256" key="4">
    <source>
        <dbReference type="ARBA" id="ARBA00013255"/>
    </source>
</evidence>
<dbReference type="PROSITE" id="PS00184">
    <property type="entry name" value="GARS"/>
    <property type="match status" value="1"/>
</dbReference>
<evidence type="ECO:0000313" key="15">
    <source>
        <dbReference type="EMBL" id="BCB80729.1"/>
    </source>
</evidence>
<evidence type="ECO:0000256" key="9">
    <source>
        <dbReference type="ARBA" id="ARBA00038345"/>
    </source>
</evidence>
<dbReference type="GO" id="GO:0009113">
    <property type="term" value="P:purine nucleobase biosynthetic process"/>
    <property type="evidence" value="ECO:0007669"/>
    <property type="project" value="InterPro"/>
</dbReference>
<sequence length="415" mass="41838">MRVLLIGGGGREHALALGLAADPATEHLIAAPGNPGIAAIAEIRAVEVASPEAVAALAVESGVDLVVVGPEAPLVAGVADAVRAKGIACFGPSEAAAQLEGSKAFAKDVMAAAGVPTARARVCASRDEAARALDEFGAPYVVKNDGLAAGKGVVVTGDRDVALAHAESCGRVVIEEYLDGPEVSLFVVTDGEAAVPLMPAQDFKRVGDGDTGPNTGGMGAYAPLDWAPSGLVDEVMRDVAHPTLAEMRRRGTPFAGLLYIGLALTKAGPRVIEFNARFGDPETQVVLALLETPLAGLLHAAAAGTLAAHPPLRWQQGAAVTVVLASQGYPTSSRSGDVITGAERAGIIHAGTARRAADGALVSAGGRVLCGTATGPDLAAARDAAYALIDGVTLEGAHRRSDIALAAVEGRVRVP</sequence>
<evidence type="ECO:0000256" key="11">
    <source>
        <dbReference type="ARBA" id="ARBA00042864"/>
    </source>
</evidence>
<evidence type="ECO:0000256" key="7">
    <source>
        <dbReference type="ARBA" id="ARBA00022755"/>
    </source>
</evidence>
<evidence type="ECO:0000256" key="12">
    <source>
        <dbReference type="HAMAP-Rule" id="MF_00138"/>
    </source>
</evidence>
<comment type="catalytic activity">
    <reaction evidence="12">
        <text>5-phospho-beta-D-ribosylamine + glycine + ATP = N(1)-(5-phospho-beta-D-ribosyl)glycinamide + ADP + phosphate + H(+)</text>
        <dbReference type="Rhea" id="RHEA:17453"/>
        <dbReference type="ChEBI" id="CHEBI:15378"/>
        <dbReference type="ChEBI" id="CHEBI:30616"/>
        <dbReference type="ChEBI" id="CHEBI:43474"/>
        <dbReference type="ChEBI" id="CHEBI:57305"/>
        <dbReference type="ChEBI" id="CHEBI:58681"/>
        <dbReference type="ChEBI" id="CHEBI:143788"/>
        <dbReference type="ChEBI" id="CHEBI:456216"/>
        <dbReference type="EC" id="6.3.4.13"/>
    </reaction>
</comment>
<dbReference type="InterPro" id="IPR037123">
    <property type="entry name" value="PRibGlycinamide_synth_C_sf"/>
</dbReference>
<evidence type="ECO:0000256" key="5">
    <source>
        <dbReference type="ARBA" id="ARBA00022598"/>
    </source>
</evidence>
<dbReference type="InterPro" id="IPR013815">
    <property type="entry name" value="ATP_grasp_subdomain_1"/>
</dbReference>
<feature type="domain" description="ATP-grasp" evidence="14">
    <location>
        <begin position="107"/>
        <end position="303"/>
    </location>
</feature>
<dbReference type="Gene3D" id="3.30.470.20">
    <property type="entry name" value="ATP-grasp fold, B domain"/>
    <property type="match status" value="1"/>
</dbReference>
<dbReference type="InterPro" id="IPR016185">
    <property type="entry name" value="PreATP-grasp_dom_sf"/>
</dbReference>
<dbReference type="SUPFAM" id="SSF56059">
    <property type="entry name" value="Glutathione synthetase ATP-binding domain-like"/>
    <property type="match status" value="1"/>
</dbReference>
<dbReference type="GO" id="GO:0046872">
    <property type="term" value="F:metal ion binding"/>
    <property type="evidence" value="ECO:0007669"/>
    <property type="project" value="InterPro"/>
</dbReference>
<evidence type="ECO:0000313" key="16">
    <source>
        <dbReference type="Proteomes" id="UP000502508"/>
    </source>
</evidence>
<dbReference type="InterPro" id="IPR020562">
    <property type="entry name" value="PRibGlycinamide_synth_N"/>
</dbReference>
<dbReference type="NCBIfam" id="TIGR00877">
    <property type="entry name" value="purD"/>
    <property type="match status" value="1"/>
</dbReference>
<comment type="pathway">
    <text evidence="3 12">Purine metabolism; IMP biosynthesis via de novo pathway; N(1)-(5-phospho-D-ribosyl)glycinamide from 5-phospho-alpha-D-ribose 1-diphosphate: step 2/2.</text>
</comment>
<dbReference type="Gene3D" id="3.90.600.10">
    <property type="entry name" value="Phosphoribosylglycinamide synthetase, C-terminal domain"/>
    <property type="match status" value="1"/>
</dbReference>
<dbReference type="Pfam" id="PF02843">
    <property type="entry name" value="GARS_C"/>
    <property type="match status" value="1"/>
</dbReference>
<proteinExistence type="inferred from homology"/>
<keyword evidence="6 13" id="KW-0547">Nucleotide-binding</keyword>
<dbReference type="UniPathway" id="UPA00074">
    <property type="reaction ID" value="UER00125"/>
</dbReference>
<evidence type="ECO:0000256" key="6">
    <source>
        <dbReference type="ARBA" id="ARBA00022741"/>
    </source>
</evidence>
<dbReference type="GO" id="GO:0006189">
    <property type="term" value="P:'de novo' IMP biosynthetic process"/>
    <property type="evidence" value="ECO:0007669"/>
    <property type="project" value="UniProtKB-UniRule"/>
</dbReference>
<dbReference type="InterPro" id="IPR020560">
    <property type="entry name" value="PRibGlycinamide_synth_C-dom"/>
</dbReference>
<evidence type="ECO:0000256" key="13">
    <source>
        <dbReference type="PROSITE-ProRule" id="PRU00409"/>
    </source>
</evidence>
<dbReference type="EMBL" id="AP022870">
    <property type="protein sequence ID" value="BCB80729.1"/>
    <property type="molecule type" value="Genomic_DNA"/>
</dbReference>
<dbReference type="HAMAP" id="MF_00138">
    <property type="entry name" value="GARS"/>
    <property type="match status" value="1"/>
</dbReference>
<dbReference type="AlphaFoldDB" id="A0A6F8Y3X0"/>
<dbReference type="PANTHER" id="PTHR43472:SF1">
    <property type="entry name" value="PHOSPHORIBOSYLAMINE--GLYCINE LIGASE, CHLOROPLASTIC"/>
    <property type="match status" value="1"/>
</dbReference>
<reference evidence="15 16" key="1">
    <citation type="submission" date="2020-03" db="EMBL/GenBank/DDBJ databases">
        <title>Whole genome shotgun sequence of Phytohabitans flavus NBRC 107702.</title>
        <authorList>
            <person name="Komaki H."/>
            <person name="Tamura T."/>
        </authorList>
    </citation>
    <scope>NUCLEOTIDE SEQUENCE [LARGE SCALE GENOMIC DNA]</scope>
    <source>
        <strain evidence="15 16">NBRC 107702</strain>
    </source>
</reference>
<dbReference type="Pfam" id="PF02844">
    <property type="entry name" value="GARS_N"/>
    <property type="match status" value="1"/>
</dbReference>
<dbReference type="InterPro" id="IPR020559">
    <property type="entry name" value="PRibGlycinamide_synth_CS"/>
</dbReference>
<evidence type="ECO:0000256" key="2">
    <source>
        <dbReference type="ARBA" id="ARBA00001946"/>
    </source>
</evidence>
<dbReference type="SUPFAM" id="SSF51246">
    <property type="entry name" value="Rudiment single hybrid motif"/>
    <property type="match status" value="1"/>
</dbReference>
<comment type="cofactor">
    <cofactor evidence="2">
        <name>Mg(2+)</name>
        <dbReference type="ChEBI" id="CHEBI:18420"/>
    </cofactor>
</comment>
<dbReference type="EC" id="6.3.4.13" evidence="4 12"/>
<dbReference type="InterPro" id="IPR020561">
    <property type="entry name" value="PRibGlycinamid_synth_ATP-grasp"/>
</dbReference>
<gene>
    <name evidence="12 15" type="primary">purD</name>
    <name evidence="15" type="ORF">Pflav_071390</name>
</gene>
<keyword evidence="5 12" id="KW-0436">Ligase</keyword>
<dbReference type="Gene3D" id="3.40.50.20">
    <property type="match status" value="1"/>
</dbReference>
<dbReference type="SMART" id="SM01209">
    <property type="entry name" value="GARS_A"/>
    <property type="match status" value="1"/>
</dbReference>
<comment type="cofactor">
    <cofactor evidence="1">
        <name>Mn(2+)</name>
        <dbReference type="ChEBI" id="CHEBI:29035"/>
    </cofactor>
</comment>
<evidence type="ECO:0000256" key="3">
    <source>
        <dbReference type="ARBA" id="ARBA00005174"/>
    </source>
</evidence>
<dbReference type="SMART" id="SM01210">
    <property type="entry name" value="GARS_C"/>
    <property type="match status" value="1"/>
</dbReference>
<dbReference type="InterPro" id="IPR011054">
    <property type="entry name" value="Rudment_hybrid_motif"/>
</dbReference>
<keyword evidence="7 12" id="KW-0658">Purine biosynthesis</keyword>
<dbReference type="GO" id="GO:0005524">
    <property type="term" value="F:ATP binding"/>
    <property type="evidence" value="ECO:0007669"/>
    <property type="project" value="UniProtKB-UniRule"/>
</dbReference>
<keyword evidence="8 13" id="KW-0067">ATP-binding</keyword>